<name>A0A8C4WZD3_EPTBU</name>
<reference evidence="4" key="1">
    <citation type="submission" date="2025-08" db="UniProtKB">
        <authorList>
            <consortium name="Ensembl"/>
        </authorList>
    </citation>
    <scope>IDENTIFICATION</scope>
</reference>
<dbReference type="InterPro" id="IPR039190">
    <property type="entry name" value="TTC14"/>
</dbReference>
<feature type="compositionally biased region" description="Basic and acidic residues" evidence="2">
    <location>
        <begin position="430"/>
        <end position="455"/>
    </location>
</feature>
<feature type="region of interest" description="Disordered" evidence="2">
    <location>
        <begin position="418"/>
        <end position="462"/>
    </location>
</feature>
<feature type="compositionally biased region" description="Basic and acidic residues" evidence="2">
    <location>
        <begin position="622"/>
        <end position="635"/>
    </location>
</feature>
<feature type="compositionally biased region" description="Basic residues" evidence="2">
    <location>
        <begin position="712"/>
        <end position="726"/>
    </location>
</feature>
<feature type="compositionally biased region" description="Basic residues" evidence="2">
    <location>
        <begin position="689"/>
        <end position="699"/>
    </location>
</feature>
<feature type="compositionally biased region" description="Polar residues" evidence="2">
    <location>
        <begin position="772"/>
        <end position="796"/>
    </location>
</feature>
<keyword evidence="5" id="KW-1185">Reference proteome</keyword>
<keyword evidence="1" id="KW-0802">TPR repeat</keyword>
<dbReference type="AlphaFoldDB" id="A0A8C4WZD3"/>
<feature type="compositionally biased region" description="Polar residues" evidence="2">
    <location>
        <begin position="733"/>
        <end position="748"/>
    </location>
</feature>
<dbReference type="Proteomes" id="UP000694388">
    <property type="component" value="Unplaced"/>
</dbReference>
<dbReference type="Ensembl" id="ENSEBUT00000022613.1">
    <property type="protein sequence ID" value="ENSEBUP00000022037.1"/>
    <property type="gene ID" value="ENSEBUG00000013567.1"/>
</dbReference>
<dbReference type="PROSITE" id="PS50005">
    <property type="entry name" value="TPR"/>
    <property type="match status" value="2"/>
</dbReference>
<dbReference type="SMART" id="SM00316">
    <property type="entry name" value="S1"/>
    <property type="match status" value="1"/>
</dbReference>
<feature type="region of interest" description="Disordered" evidence="2">
    <location>
        <begin position="474"/>
        <end position="581"/>
    </location>
</feature>
<evidence type="ECO:0000259" key="3">
    <source>
        <dbReference type="PROSITE" id="PS50126"/>
    </source>
</evidence>
<dbReference type="InterPro" id="IPR003029">
    <property type="entry name" value="S1_domain"/>
</dbReference>
<dbReference type="GeneTree" id="ENSGT00390000013701"/>
<feature type="domain" description="S1 motif" evidence="3">
    <location>
        <begin position="132"/>
        <end position="214"/>
    </location>
</feature>
<sequence length="945" mass="104409">MDRERVQRAIDHHGLELLVRLREENKDNQTVISLTPPPPLRQDFPGTQSSERESEPAATTAAPVWLKNRMLELVARKADLLFSASWKAGPERVDGTEQREEAKIPMLPPLETVMGVPLVICRQALWSAVKPGALFLGSVSAVRDFGLLLRLTCSVDLPRDISALGIVALCPLREIPPHGRQHNDTLDYYRVGDMLQVVLKVVDTERSRLTVSLLPSLLPTGSCAQLGLVNEDAFPHRHRCALGVWDDPCGYYEDVLYSSLGFPNPGAVDWALYNIHVSDSHPPSLLRGLQRDCFMPNDFAESLRSHQSERYAQKCVQTGVAHFRAGRLPEAMTAYTEALEIDRDNVDALVARGALYANKGALARAIKDFEEAVKAGPSHRNARRYLIQTLIAHAVQLEANGEVQEALTNYDRACRLDPGNEEASRSAVQLRKELQEAETETKSGESSVAEHKDGTQESSAKKLRRLLKAEIRLKKRKRKRSLPSPSLSPSVSPSDSSPRVCRTPRRPQQRARDYRGSSSEGDQDGDGDALHNSQAVSSEKLLGAEKVRGGCPVTSDNGRWYEIDRDNSDLDSDPDNRKEECSLTCKTSRKSELIKGCSESKDNFKQIYQSQRQKLSTKFRPKHESFEKTPPREQTSEAQIDVTTPPQTSASFLPKQVYRVPQSPHETSTTHSSSSRSLDRGSSLSSKRSSSRGSRHRHLSSSSESASPCSRRSSRGKSPVRRRYRSTFRDESPQNSQKSRSLASTLHSRSPVRRKTSSSQKWSPTHEHLSRNRSLSSNHYSPPSQNHHSSSVQRSAGSEKAPVGRPIARSPHKHLTLQPPGGFRLVSASYESDLSNSPPPSHRSQHASSSKSHGSSRRAKASELNFQQKPVIKKGLCSQRGIQETNLGKGRSVTANPRALAAAKASGVPSRGRGLGAARGVKGLGLDAVLQQIAEFEREKASSHH</sequence>
<dbReference type="Gene3D" id="2.40.50.140">
    <property type="entry name" value="Nucleic acid-binding proteins"/>
    <property type="match status" value="1"/>
</dbReference>
<evidence type="ECO:0000313" key="5">
    <source>
        <dbReference type="Proteomes" id="UP000694388"/>
    </source>
</evidence>
<dbReference type="PANTHER" id="PTHR23184">
    <property type="entry name" value="TETRATRICOPEPTIDE REPEAT PROTEIN 14"/>
    <property type="match status" value="1"/>
</dbReference>
<feature type="compositionally biased region" description="Low complexity" evidence="2">
    <location>
        <begin position="667"/>
        <end position="688"/>
    </location>
</feature>
<dbReference type="PANTHER" id="PTHR23184:SF9">
    <property type="entry name" value="TETRATRICOPEPTIDE REPEAT PROTEIN 14"/>
    <property type="match status" value="1"/>
</dbReference>
<dbReference type="Pfam" id="PF13414">
    <property type="entry name" value="TPR_11"/>
    <property type="match status" value="1"/>
</dbReference>
<feature type="compositionally biased region" description="Polar residues" evidence="2">
    <location>
        <begin position="636"/>
        <end position="651"/>
    </location>
</feature>
<feature type="region of interest" description="Disordered" evidence="2">
    <location>
        <begin position="609"/>
        <end position="864"/>
    </location>
</feature>
<feature type="compositionally biased region" description="Low complexity" evidence="2">
    <location>
        <begin position="700"/>
        <end position="711"/>
    </location>
</feature>
<dbReference type="SUPFAM" id="SSF48452">
    <property type="entry name" value="TPR-like"/>
    <property type="match status" value="1"/>
</dbReference>
<evidence type="ECO:0000256" key="2">
    <source>
        <dbReference type="SAM" id="MobiDB-lite"/>
    </source>
</evidence>
<evidence type="ECO:0000256" key="1">
    <source>
        <dbReference type="PROSITE-ProRule" id="PRU00339"/>
    </source>
</evidence>
<dbReference type="SMART" id="SM00028">
    <property type="entry name" value="TPR"/>
    <property type="match status" value="3"/>
</dbReference>
<feature type="repeat" description="TPR" evidence="1">
    <location>
        <begin position="346"/>
        <end position="379"/>
    </location>
</feature>
<protein>
    <recommendedName>
        <fullName evidence="3">S1 motif domain-containing protein</fullName>
    </recommendedName>
</protein>
<feature type="compositionally biased region" description="Basic and acidic residues" evidence="2">
    <location>
        <begin position="559"/>
        <end position="581"/>
    </location>
</feature>
<dbReference type="GO" id="GO:0003676">
    <property type="term" value="F:nucleic acid binding"/>
    <property type="evidence" value="ECO:0007669"/>
    <property type="project" value="InterPro"/>
</dbReference>
<dbReference type="Gene3D" id="1.25.40.10">
    <property type="entry name" value="Tetratricopeptide repeat domain"/>
    <property type="match status" value="1"/>
</dbReference>
<dbReference type="InterPro" id="IPR011990">
    <property type="entry name" value="TPR-like_helical_dom_sf"/>
</dbReference>
<evidence type="ECO:0000313" key="4">
    <source>
        <dbReference type="Ensembl" id="ENSEBUP00000022037.1"/>
    </source>
</evidence>
<dbReference type="InterPro" id="IPR012340">
    <property type="entry name" value="NA-bd_OB-fold"/>
</dbReference>
<dbReference type="SUPFAM" id="SSF50249">
    <property type="entry name" value="Nucleic acid-binding proteins"/>
    <property type="match status" value="1"/>
</dbReference>
<reference evidence="4" key="2">
    <citation type="submission" date="2025-09" db="UniProtKB">
        <authorList>
            <consortium name="Ensembl"/>
        </authorList>
    </citation>
    <scope>IDENTIFICATION</scope>
</reference>
<feature type="compositionally biased region" description="Low complexity" evidence="2">
    <location>
        <begin position="482"/>
        <end position="499"/>
    </location>
</feature>
<feature type="repeat" description="TPR" evidence="1">
    <location>
        <begin position="312"/>
        <end position="345"/>
    </location>
</feature>
<dbReference type="InterPro" id="IPR019734">
    <property type="entry name" value="TPR_rpt"/>
</dbReference>
<organism evidence="4 5">
    <name type="scientific">Eptatretus burgeri</name>
    <name type="common">Inshore hagfish</name>
    <dbReference type="NCBI Taxonomy" id="7764"/>
    <lineage>
        <taxon>Eukaryota</taxon>
        <taxon>Metazoa</taxon>
        <taxon>Chordata</taxon>
        <taxon>Craniata</taxon>
        <taxon>Vertebrata</taxon>
        <taxon>Cyclostomata</taxon>
        <taxon>Myxini</taxon>
        <taxon>Myxiniformes</taxon>
        <taxon>Myxinidae</taxon>
        <taxon>Eptatretinae</taxon>
        <taxon>Eptatretus</taxon>
    </lineage>
</organism>
<dbReference type="PROSITE" id="PS50126">
    <property type="entry name" value="S1"/>
    <property type="match status" value="1"/>
</dbReference>
<accession>A0A8C4WZD3</accession>
<feature type="region of interest" description="Disordered" evidence="2">
    <location>
        <begin position="28"/>
        <end position="60"/>
    </location>
</feature>
<proteinExistence type="predicted"/>